<evidence type="ECO:0000313" key="3">
    <source>
        <dbReference type="Proteomes" id="UP001597187"/>
    </source>
</evidence>
<comment type="caution">
    <text evidence="2">The sequence shown here is derived from an EMBL/GenBank/DDBJ whole genome shotgun (WGS) entry which is preliminary data.</text>
</comment>
<proteinExistence type="predicted"/>
<organism evidence="2 3">
    <name type="scientific">Halomarina rubra</name>
    <dbReference type="NCBI Taxonomy" id="2071873"/>
    <lineage>
        <taxon>Archaea</taxon>
        <taxon>Methanobacteriati</taxon>
        <taxon>Methanobacteriota</taxon>
        <taxon>Stenosarchaea group</taxon>
        <taxon>Halobacteria</taxon>
        <taxon>Halobacteriales</taxon>
        <taxon>Natronomonadaceae</taxon>
        <taxon>Halomarina</taxon>
    </lineage>
</organism>
<dbReference type="EMBL" id="JBHUDC010000002">
    <property type="protein sequence ID" value="MFD1512402.1"/>
    <property type="molecule type" value="Genomic_DNA"/>
</dbReference>
<dbReference type="Gene3D" id="3.60.60.10">
    <property type="entry name" value="Penicillin V Acylase, Chain A"/>
    <property type="match status" value="1"/>
</dbReference>
<keyword evidence="3" id="KW-1185">Reference proteome</keyword>
<gene>
    <name evidence="2" type="ORF">ACFSBT_03800</name>
</gene>
<protein>
    <submittedName>
        <fullName evidence="2">NRDE family protein</fullName>
    </submittedName>
</protein>
<dbReference type="PANTHER" id="PTHR17985:SF8">
    <property type="entry name" value="TRANSPORT AND GOLGI ORGANIZATION PROTEIN 2 HOMOLOG"/>
    <property type="match status" value="1"/>
</dbReference>
<evidence type="ECO:0000313" key="2">
    <source>
        <dbReference type="EMBL" id="MFD1512402.1"/>
    </source>
</evidence>
<dbReference type="Pfam" id="PF05742">
    <property type="entry name" value="TANGO2"/>
    <property type="match status" value="1"/>
</dbReference>
<sequence>MCTLTFAWQVFEERPLVVAANRDEAYARDSTPPRATTLPSGRRAVAPRDEEAGGTWMGYNEDGVFVALTNRWVDVPAGERSRGRLVLDALDSQSAEIAARTVERELDRRHYAGFYLLVADAESCLLVTDGGDVTRFDPGVHVVMNVGYDESYFVPDHRPAPAPAERQSANGERLLDHLRPRTGEGPAEWRERAGDALGDHDFGVCIHGGQPVVTNGDTNPDRAPEGFGTKSASMVAIDDDGDGAFWFADGPPCETAFERVETTA</sequence>
<feature type="region of interest" description="Disordered" evidence="1">
    <location>
        <begin position="26"/>
        <end position="49"/>
    </location>
</feature>
<dbReference type="RefSeq" id="WP_250872381.1">
    <property type="nucleotide sequence ID" value="NZ_JALXFV010000002.1"/>
</dbReference>
<dbReference type="Proteomes" id="UP001597187">
    <property type="component" value="Unassembled WGS sequence"/>
</dbReference>
<dbReference type="AlphaFoldDB" id="A0ABD6ARX7"/>
<name>A0ABD6ARX7_9EURY</name>
<dbReference type="InterPro" id="IPR008551">
    <property type="entry name" value="TANGO2"/>
</dbReference>
<accession>A0ABD6ARX7</accession>
<reference evidence="2 3" key="1">
    <citation type="journal article" date="2019" name="Int. J. Syst. Evol. Microbiol.">
        <title>The Global Catalogue of Microorganisms (GCM) 10K type strain sequencing project: providing services to taxonomists for standard genome sequencing and annotation.</title>
        <authorList>
            <consortium name="The Broad Institute Genomics Platform"/>
            <consortium name="The Broad Institute Genome Sequencing Center for Infectious Disease"/>
            <person name="Wu L."/>
            <person name="Ma J."/>
        </authorList>
    </citation>
    <scope>NUCLEOTIDE SEQUENCE [LARGE SCALE GENOMIC DNA]</scope>
    <source>
        <strain evidence="2 3">CGMCC 1.12563</strain>
    </source>
</reference>
<dbReference type="PANTHER" id="PTHR17985">
    <property type="entry name" value="SER/THR-RICH PROTEIN T10 IN DGCR REGION"/>
    <property type="match status" value="1"/>
</dbReference>
<evidence type="ECO:0000256" key="1">
    <source>
        <dbReference type="SAM" id="MobiDB-lite"/>
    </source>
</evidence>